<comment type="subcellular location">
    <subcellularLocation>
        <location evidence="3">Cytoplasm</location>
    </subcellularLocation>
</comment>
<feature type="binding site" evidence="3">
    <location>
        <begin position="75"/>
        <end position="76"/>
    </location>
    <ligand>
        <name>substrate</name>
    </ligand>
</feature>
<sequence length="266" mass="29854">MKDIHFCKYQATGNDFILIDNRSDFFPKQDNKFISHLCNRHFGIGSDGLILIENDPENDFRMVFFNPDASQSMCGNGGRCAVAFAHKLGIVDVSTQFVAIDGLHQANISDNGIIRLKMNDVEKVEKTRKYVRLNTGSPHHVEIRKDVEAIDVKKEGAKIRYGHSIEGINVNFVEQMDNGQFKVRTYERGVEDETYSCGTGAVAVAIAMHKIGKNTAENVVLQTRGGVLEVSFEIKKKLLGLKKEYENIWLSGGVQFVFQGNIQCDF</sequence>
<comment type="similarity">
    <text evidence="1 3">Belongs to the diaminopimelate epimerase family.</text>
</comment>
<dbReference type="Pfam" id="PF01678">
    <property type="entry name" value="DAP_epimerase"/>
    <property type="match status" value="2"/>
</dbReference>
<evidence type="ECO:0000256" key="1">
    <source>
        <dbReference type="ARBA" id="ARBA00010219"/>
    </source>
</evidence>
<dbReference type="EMBL" id="BQKB01000055">
    <property type="protein sequence ID" value="GJM53978.1"/>
    <property type="molecule type" value="Genomic_DNA"/>
</dbReference>
<comment type="caution">
    <text evidence="3">Lacks conserved residue(s) required for the propagation of feature annotation.</text>
</comment>
<dbReference type="RefSeq" id="WP_264845125.1">
    <property type="nucleotide sequence ID" value="NZ_BPMA01000004.1"/>
</dbReference>
<comment type="catalytic activity">
    <reaction evidence="3">
        <text>(2S,6S)-2,6-diaminopimelate = meso-2,6-diaminopimelate</text>
        <dbReference type="Rhea" id="RHEA:15393"/>
        <dbReference type="ChEBI" id="CHEBI:57609"/>
        <dbReference type="ChEBI" id="CHEBI:57791"/>
        <dbReference type="EC" id="5.1.1.7"/>
    </reaction>
</comment>
<dbReference type="Gene3D" id="3.10.310.10">
    <property type="entry name" value="Diaminopimelate Epimerase, Chain A, domain 1"/>
    <property type="match status" value="2"/>
</dbReference>
<organism evidence="5 7">
    <name type="scientific">Capnocytophaga catalasegens</name>
    <dbReference type="NCBI Taxonomy" id="1004260"/>
    <lineage>
        <taxon>Bacteria</taxon>
        <taxon>Pseudomonadati</taxon>
        <taxon>Bacteroidota</taxon>
        <taxon>Flavobacteriia</taxon>
        <taxon>Flavobacteriales</taxon>
        <taxon>Flavobacteriaceae</taxon>
        <taxon>Capnocytophaga</taxon>
    </lineage>
</organism>
<feature type="active site" description="Proton acceptor" evidence="3">
    <location>
        <position position="197"/>
    </location>
</feature>
<comment type="caution">
    <text evidence="5">The sequence shown here is derived from an EMBL/GenBank/DDBJ whole genome shotgun (WGS) entry which is preliminary data.</text>
</comment>
<feature type="binding site" evidence="3">
    <location>
        <position position="169"/>
    </location>
    <ligand>
        <name>substrate</name>
    </ligand>
</feature>
<feature type="binding site" evidence="3">
    <location>
        <position position="14"/>
    </location>
    <ligand>
        <name>substrate</name>
    </ligand>
</feature>
<evidence type="ECO:0000313" key="8">
    <source>
        <dbReference type="Proteomes" id="UP001208692"/>
    </source>
</evidence>
<feature type="binding site" evidence="3">
    <location>
        <begin position="198"/>
        <end position="199"/>
    </location>
    <ligand>
        <name>substrate</name>
    </ligand>
</feature>
<keyword evidence="3" id="KW-0963">Cytoplasm</keyword>
<protein>
    <recommendedName>
        <fullName evidence="3 4">Diaminopimelate epimerase</fullName>
        <shortName evidence="3">DAP epimerase</shortName>
        <ecNumber evidence="3 4">5.1.1.7</ecNumber>
    </recommendedName>
    <alternativeName>
        <fullName evidence="3">PLP-independent amino acid racemase</fullName>
    </alternativeName>
</protein>
<feature type="site" description="Could be important to modulate the pK values of the two catalytic cysteine residues" evidence="3">
    <location>
        <position position="187"/>
    </location>
</feature>
<dbReference type="AlphaFoldDB" id="A0AAV5AZK8"/>
<dbReference type="GO" id="GO:0008837">
    <property type="term" value="F:diaminopimelate epimerase activity"/>
    <property type="evidence" value="ECO:0007669"/>
    <property type="project" value="UniProtKB-UniRule"/>
</dbReference>
<dbReference type="Proteomes" id="UP001207736">
    <property type="component" value="Unassembled WGS sequence"/>
</dbReference>
<dbReference type="Proteomes" id="UP001208692">
    <property type="component" value="Unassembled WGS sequence"/>
</dbReference>
<dbReference type="NCBIfam" id="TIGR00652">
    <property type="entry name" value="DapF"/>
    <property type="match status" value="1"/>
</dbReference>
<keyword evidence="2 3" id="KW-0413">Isomerase</keyword>
<keyword evidence="3" id="KW-0028">Amino-acid biosynthesis</keyword>
<dbReference type="EMBL" id="BQKA01000058">
    <property type="protein sequence ID" value="GJM51470.1"/>
    <property type="molecule type" value="Genomic_DNA"/>
</dbReference>
<proteinExistence type="inferred from homology"/>
<dbReference type="GO" id="GO:0005829">
    <property type="term" value="C:cytosol"/>
    <property type="evidence" value="ECO:0007669"/>
    <property type="project" value="TreeGrafter"/>
</dbReference>
<feature type="binding site" evidence="3">
    <location>
        <begin position="187"/>
        <end position="188"/>
    </location>
    <ligand>
        <name>substrate</name>
    </ligand>
</feature>
<feature type="site" description="Could be important to modulate the pK values of the two catalytic cysteine residues" evidence="3">
    <location>
        <position position="139"/>
    </location>
</feature>
<comment type="pathway">
    <text evidence="3">Amino-acid biosynthesis; L-lysine biosynthesis via DAP pathway; DL-2,6-diaminopimelate from LL-2,6-diaminopimelate: step 1/1.</text>
</comment>
<keyword evidence="3" id="KW-0457">Lysine biosynthesis</keyword>
<dbReference type="SUPFAM" id="SSF54506">
    <property type="entry name" value="Diaminopimelate epimerase-like"/>
    <property type="match status" value="2"/>
</dbReference>
<evidence type="ECO:0000256" key="2">
    <source>
        <dbReference type="ARBA" id="ARBA00023235"/>
    </source>
</evidence>
<evidence type="ECO:0000313" key="5">
    <source>
        <dbReference type="EMBL" id="GJM51470.1"/>
    </source>
</evidence>
<gene>
    <name evidence="3 5" type="primary">dapF</name>
    <name evidence="5" type="ORF">RCZ15_24430</name>
    <name evidence="6" type="ORF">RCZ16_22940</name>
</gene>
<comment type="subunit">
    <text evidence="3">Homodimer.</text>
</comment>
<dbReference type="EC" id="5.1.1.7" evidence="3 4"/>
<dbReference type="PANTHER" id="PTHR31689:SF0">
    <property type="entry name" value="DIAMINOPIMELATE EPIMERASE"/>
    <property type="match status" value="1"/>
</dbReference>
<feature type="active site" description="Proton donor" evidence="3">
    <location>
        <position position="74"/>
    </location>
</feature>
<keyword evidence="8" id="KW-1185">Reference proteome</keyword>
<evidence type="ECO:0000256" key="3">
    <source>
        <dbReference type="HAMAP-Rule" id="MF_00197"/>
    </source>
</evidence>
<evidence type="ECO:0000256" key="4">
    <source>
        <dbReference type="NCBIfam" id="TIGR00652"/>
    </source>
</evidence>
<reference evidence="5 8" key="1">
    <citation type="submission" date="2021-11" db="EMBL/GenBank/DDBJ databases">
        <title>Draft genome sequence of Capnocytophaga sp. strain KC07075 isolated from cat oral cavity.</title>
        <authorList>
            <person name="Suzuki M."/>
            <person name="Imaoka K."/>
            <person name="Kimura M."/>
            <person name="Morikawa S."/>
            <person name="Maeda K."/>
        </authorList>
    </citation>
    <scope>NUCLEOTIDE SEQUENCE</scope>
    <source>
        <strain evidence="5">KC07075</strain>
        <strain evidence="6 8">KC07079</strain>
    </source>
</reference>
<name>A0AAV5AZK8_9FLAO</name>
<dbReference type="GO" id="GO:0009089">
    <property type="term" value="P:lysine biosynthetic process via diaminopimelate"/>
    <property type="evidence" value="ECO:0007669"/>
    <property type="project" value="UniProtKB-UniRule"/>
</dbReference>
<dbReference type="HAMAP" id="MF_00197">
    <property type="entry name" value="DAP_epimerase"/>
    <property type="match status" value="1"/>
</dbReference>
<comment type="function">
    <text evidence="3">Catalyzes the stereoinversion of LL-2,6-diaminopimelate (L,L-DAP) to meso-diaminopimelate (meso-DAP), a precursor of L-lysine and an essential component of the bacterial peptidoglycan.</text>
</comment>
<feature type="binding site" evidence="3">
    <location>
        <position position="66"/>
    </location>
    <ligand>
        <name>substrate</name>
    </ligand>
</feature>
<dbReference type="InterPro" id="IPR001653">
    <property type="entry name" value="DAP_epimerase_DapF"/>
</dbReference>
<evidence type="ECO:0000313" key="7">
    <source>
        <dbReference type="Proteomes" id="UP001207736"/>
    </source>
</evidence>
<dbReference type="PANTHER" id="PTHR31689">
    <property type="entry name" value="DIAMINOPIMELATE EPIMERASE, CHLOROPLASTIC"/>
    <property type="match status" value="1"/>
</dbReference>
<accession>A0AAV5AZK8</accession>
<evidence type="ECO:0000313" key="6">
    <source>
        <dbReference type="EMBL" id="GJM53978.1"/>
    </source>
</evidence>